<dbReference type="FunFam" id="3.10.580.10:FF:000002">
    <property type="entry name" value="Magnesium/cobalt efflux protein CorC"/>
    <property type="match status" value="1"/>
</dbReference>
<comment type="similarity">
    <text evidence="2">Belongs to the UPF0053 family.</text>
</comment>
<dbReference type="InterPro" id="IPR000644">
    <property type="entry name" value="CBS_dom"/>
</dbReference>
<dbReference type="PANTHER" id="PTHR22777:SF32">
    <property type="entry name" value="UPF0053 INNER MEMBRANE PROTEIN YFJD"/>
    <property type="match status" value="1"/>
</dbReference>
<sequence length="443" mass="49512">METDLIISNILPSMMAVEFLPLTIGTSVAIFALFILLCFSALLSGSEVAYFSLSPQDISEIEEMNNKTSKKILQHLKNPEQLLATILIGNNFVNVGIVILSAFITNSLVHFGKPEWIKFVVEVIGITAIILFFGEILPKVYASKFSKRFAEVMAYPIMVIKGVFSPLSILLVSSSNFVNRRIAKKSTMISLDDISQALELTSDEITDEKDILEGIVKFGNISAAEIMTPRIDVIDIDITSNYNKVLSVIIDSGYSRIPIFENTPDNVKGVLYVKDLLPYLNEGENFDWQQLMRAPYFIPETKKIDDLLEEFQLNKVHLAIVVDEYGGTSGIVSLEDILEEIVGEISDEMDDEESLYALQPDGSILFEGKTLLNDFYKVTEISENVFDGIKGEAETLAGLLLEMKGEIPDKNEKISFGSHSFTVTSVDSRRIKKVKYEHKKQKS</sequence>
<comment type="subcellular location">
    <subcellularLocation>
        <location evidence="1">Cell membrane</location>
        <topology evidence="1">Multi-pass membrane protein</topology>
    </subcellularLocation>
</comment>
<dbReference type="CDD" id="cd04590">
    <property type="entry name" value="CBS_pair_CorC_HlyC_assoc"/>
    <property type="match status" value="1"/>
</dbReference>
<dbReference type="Pfam" id="PF01595">
    <property type="entry name" value="CNNM"/>
    <property type="match status" value="1"/>
</dbReference>
<keyword evidence="6 10" id="KW-1133">Transmembrane helix</keyword>
<dbReference type="Gene3D" id="3.10.580.10">
    <property type="entry name" value="CBS-domain"/>
    <property type="match status" value="1"/>
</dbReference>
<evidence type="ECO:0000259" key="13">
    <source>
        <dbReference type="PROSITE" id="PS51846"/>
    </source>
</evidence>
<dbReference type="InterPro" id="IPR002550">
    <property type="entry name" value="CNNM"/>
</dbReference>
<dbReference type="InterPro" id="IPR036318">
    <property type="entry name" value="FAD-bd_PCMH-like_sf"/>
</dbReference>
<evidence type="ECO:0000256" key="2">
    <source>
        <dbReference type="ARBA" id="ARBA00006337"/>
    </source>
</evidence>
<keyword evidence="5" id="KW-0677">Repeat</keyword>
<evidence type="ECO:0000313" key="14">
    <source>
        <dbReference type="EMBL" id="MCW3788474.1"/>
    </source>
</evidence>
<feature type="domain" description="CNNM transmembrane" evidence="13">
    <location>
        <begin position="22"/>
        <end position="212"/>
    </location>
</feature>
<proteinExistence type="inferred from homology"/>
<accession>A0AAE3M743</accession>
<dbReference type="SUPFAM" id="SSF54631">
    <property type="entry name" value="CBS-domain pair"/>
    <property type="match status" value="1"/>
</dbReference>
<dbReference type="InterPro" id="IPR016169">
    <property type="entry name" value="FAD-bd_PCMH_sub2"/>
</dbReference>
<dbReference type="Gene3D" id="3.30.465.10">
    <property type="match status" value="1"/>
</dbReference>
<evidence type="ECO:0000256" key="8">
    <source>
        <dbReference type="ARBA" id="ARBA00023136"/>
    </source>
</evidence>
<dbReference type="GO" id="GO:0050660">
    <property type="term" value="F:flavin adenine dinucleotide binding"/>
    <property type="evidence" value="ECO:0007669"/>
    <property type="project" value="InterPro"/>
</dbReference>
<dbReference type="InterPro" id="IPR005170">
    <property type="entry name" value="Transptr-assoc_dom"/>
</dbReference>
<evidence type="ECO:0000256" key="7">
    <source>
        <dbReference type="ARBA" id="ARBA00023122"/>
    </source>
</evidence>
<keyword evidence="4 10" id="KW-0812">Transmembrane</keyword>
<evidence type="ECO:0000256" key="4">
    <source>
        <dbReference type="ARBA" id="ARBA00022692"/>
    </source>
</evidence>
<reference evidence="14" key="1">
    <citation type="submission" date="2022-10" db="EMBL/GenBank/DDBJ databases">
        <authorList>
            <person name="Yu W.X."/>
        </authorList>
    </citation>
    <scope>NUCLEOTIDE SEQUENCE</scope>
    <source>
        <strain evidence="14">AAT</strain>
    </source>
</reference>
<dbReference type="PANTHER" id="PTHR22777">
    <property type="entry name" value="HEMOLYSIN-RELATED"/>
    <property type="match status" value="1"/>
</dbReference>
<keyword evidence="8 10" id="KW-0472">Membrane</keyword>
<dbReference type="Proteomes" id="UP001209229">
    <property type="component" value="Unassembled WGS sequence"/>
</dbReference>
<gene>
    <name evidence="14" type="primary">gldE</name>
    <name evidence="14" type="ORF">OM075_18540</name>
</gene>
<protein>
    <submittedName>
        <fullName evidence="14">Gliding motility-associated protein GldE</fullName>
    </submittedName>
</protein>
<evidence type="ECO:0000256" key="11">
    <source>
        <dbReference type="SAM" id="Phobius"/>
    </source>
</evidence>
<dbReference type="SMART" id="SM01091">
    <property type="entry name" value="CorC_HlyC"/>
    <property type="match status" value="1"/>
</dbReference>
<evidence type="ECO:0000256" key="3">
    <source>
        <dbReference type="ARBA" id="ARBA00022475"/>
    </source>
</evidence>
<feature type="transmembrane region" description="Helical" evidence="11">
    <location>
        <begin position="20"/>
        <end position="43"/>
    </location>
</feature>
<dbReference type="SUPFAM" id="SSF56176">
    <property type="entry name" value="FAD-binding/transporter-associated domain-like"/>
    <property type="match status" value="1"/>
</dbReference>
<evidence type="ECO:0000256" key="9">
    <source>
        <dbReference type="PROSITE-ProRule" id="PRU00703"/>
    </source>
</evidence>
<dbReference type="InterPro" id="IPR046342">
    <property type="entry name" value="CBS_dom_sf"/>
</dbReference>
<dbReference type="GO" id="GO:0005886">
    <property type="term" value="C:plasma membrane"/>
    <property type="evidence" value="ECO:0007669"/>
    <property type="project" value="UniProtKB-SubCell"/>
</dbReference>
<keyword evidence="3" id="KW-1003">Cell membrane</keyword>
<dbReference type="RefSeq" id="WP_301192033.1">
    <property type="nucleotide sequence ID" value="NZ_JAPDPJ010000054.1"/>
</dbReference>
<feature type="transmembrane region" description="Helical" evidence="11">
    <location>
        <begin position="149"/>
        <end position="172"/>
    </location>
</feature>
<feature type="domain" description="CBS" evidence="12">
    <location>
        <begin position="227"/>
        <end position="286"/>
    </location>
</feature>
<comment type="caution">
    <text evidence="14">The sequence shown here is derived from an EMBL/GenBank/DDBJ whole genome shotgun (WGS) entry which is preliminary data.</text>
</comment>
<keyword evidence="7 9" id="KW-0129">CBS domain</keyword>
<dbReference type="Pfam" id="PF00571">
    <property type="entry name" value="CBS"/>
    <property type="match status" value="2"/>
</dbReference>
<name>A0AAE3M743_9BACT</name>
<evidence type="ECO:0000313" key="15">
    <source>
        <dbReference type="Proteomes" id="UP001209229"/>
    </source>
</evidence>
<evidence type="ECO:0000256" key="5">
    <source>
        <dbReference type="ARBA" id="ARBA00022737"/>
    </source>
</evidence>
<organism evidence="14 15">
    <name type="scientific">Plebeiibacterium sediminum</name>
    <dbReference type="NCBI Taxonomy" id="2992112"/>
    <lineage>
        <taxon>Bacteria</taxon>
        <taxon>Pseudomonadati</taxon>
        <taxon>Bacteroidota</taxon>
        <taxon>Bacteroidia</taxon>
        <taxon>Marinilabiliales</taxon>
        <taxon>Marinilabiliaceae</taxon>
        <taxon>Plebeiibacterium</taxon>
    </lineage>
</organism>
<feature type="domain" description="CBS" evidence="12">
    <location>
        <begin position="291"/>
        <end position="348"/>
    </location>
</feature>
<evidence type="ECO:0000259" key="12">
    <source>
        <dbReference type="PROSITE" id="PS51371"/>
    </source>
</evidence>
<evidence type="ECO:0000256" key="6">
    <source>
        <dbReference type="ARBA" id="ARBA00022989"/>
    </source>
</evidence>
<evidence type="ECO:0000256" key="1">
    <source>
        <dbReference type="ARBA" id="ARBA00004651"/>
    </source>
</evidence>
<keyword evidence="15" id="KW-1185">Reference proteome</keyword>
<dbReference type="AlphaFoldDB" id="A0AAE3M743"/>
<feature type="transmembrane region" description="Helical" evidence="11">
    <location>
        <begin position="82"/>
        <end position="104"/>
    </location>
</feature>
<evidence type="ECO:0000256" key="10">
    <source>
        <dbReference type="PROSITE-ProRule" id="PRU01193"/>
    </source>
</evidence>
<feature type="transmembrane region" description="Helical" evidence="11">
    <location>
        <begin position="116"/>
        <end position="137"/>
    </location>
</feature>
<dbReference type="PROSITE" id="PS51846">
    <property type="entry name" value="CNNM"/>
    <property type="match status" value="1"/>
</dbReference>
<dbReference type="InterPro" id="IPR019862">
    <property type="entry name" value="Motility-assoc_prot_GldE"/>
</dbReference>
<dbReference type="EMBL" id="JAPDPJ010000054">
    <property type="protein sequence ID" value="MCW3788474.1"/>
    <property type="molecule type" value="Genomic_DNA"/>
</dbReference>
<dbReference type="PROSITE" id="PS51371">
    <property type="entry name" value="CBS"/>
    <property type="match status" value="2"/>
</dbReference>
<dbReference type="NCBIfam" id="TIGR03520">
    <property type="entry name" value="GldE"/>
    <property type="match status" value="1"/>
</dbReference>
<dbReference type="InterPro" id="IPR044751">
    <property type="entry name" value="Ion_transp-like_CBS"/>
</dbReference>
<dbReference type="Pfam" id="PF03471">
    <property type="entry name" value="CorC_HlyC"/>
    <property type="match status" value="1"/>
</dbReference>